<dbReference type="GO" id="GO:0003676">
    <property type="term" value="F:nucleic acid binding"/>
    <property type="evidence" value="ECO:0007669"/>
    <property type="project" value="InterPro"/>
</dbReference>
<dbReference type="InterPro" id="IPR002052">
    <property type="entry name" value="DNA_methylase_N6_adenine_CS"/>
</dbReference>
<evidence type="ECO:0000256" key="3">
    <source>
        <dbReference type="ARBA" id="ARBA00022603"/>
    </source>
</evidence>
<comment type="similarity">
    <text evidence="1">Belongs to the N(4)/N(6)-methyltransferase family.</text>
</comment>
<evidence type="ECO:0000256" key="7">
    <source>
        <dbReference type="SAM" id="MobiDB-lite"/>
    </source>
</evidence>
<comment type="caution">
    <text evidence="9">The sequence shown here is derived from an EMBL/GenBank/DDBJ whole genome shotgun (WGS) entry which is preliminary data.</text>
</comment>
<dbReference type="PANTHER" id="PTHR33841:SF5">
    <property type="entry name" value="DNA METHYLASE (MODIFICATION METHYLASE) (METHYLTRANSFERASE)-RELATED"/>
    <property type="match status" value="1"/>
</dbReference>
<feature type="region of interest" description="Disordered" evidence="7">
    <location>
        <begin position="1"/>
        <end position="23"/>
    </location>
</feature>
<evidence type="ECO:0000256" key="6">
    <source>
        <dbReference type="ARBA" id="ARBA00047942"/>
    </source>
</evidence>
<reference evidence="9 10" key="1">
    <citation type="submission" date="2007-06" db="EMBL/GenBank/DDBJ databases">
        <authorList>
            <person name="Shimkets L."/>
            <person name="Ferriera S."/>
            <person name="Johnson J."/>
            <person name="Kravitz S."/>
            <person name="Beeson K."/>
            <person name="Sutton G."/>
            <person name="Rogers Y.-H."/>
            <person name="Friedman R."/>
            <person name="Frazier M."/>
            <person name="Venter J.C."/>
        </authorList>
    </citation>
    <scope>NUCLEOTIDE SEQUENCE [LARGE SCALE GENOMIC DNA]</scope>
    <source>
        <strain evidence="9 10">SIR-1</strain>
    </source>
</reference>
<dbReference type="eggNOG" id="COG0827">
    <property type="taxonomic scope" value="Bacteria"/>
</dbReference>
<organism evidence="9 10">
    <name type="scientific">Plesiocystis pacifica SIR-1</name>
    <dbReference type="NCBI Taxonomy" id="391625"/>
    <lineage>
        <taxon>Bacteria</taxon>
        <taxon>Pseudomonadati</taxon>
        <taxon>Myxococcota</taxon>
        <taxon>Polyangia</taxon>
        <taxon>Nannocystales</taxon>
        <taxon>Nannocystaceae</taxon>
        <taxon>Plesiocystis</taxon>
    </lineage>
</organism>
<evidence type="ECO:0000256" key="1">
    <source>
        <dbReference type="ARBA" id="ARBA00006594"/>
    </source>
</evidence>
<dbReference type="Gene3D" id="3.40.50.150">
    <property type="entry name" value="Vaccinia Virus protein VP39"/>
    <property type="match status" value="1"/>
</dbReference>
<name>A6G630_9BACT</name>
<evidence type="ECO:0000313" key="9">
    <source>
        <dbReference type="EMBL" id="EDM78632.1"/>
    </source>
</evidence>
<dbReference type="InterPro" id="IPR050953">
    <property type="entry name" value="N4_N6_ade-DNA_methylase"/>
</dbReference>
<dbReference type="InterPro" id="IPR011639">
    <property type="entry name" value="MethylTrfase_TaqI-like_dom"/>
</dbReference>
<comment type="catalytic activity">
    <reaction evidence="6">
        <text>a 2'-deoxyadenosine in DNA + S-adenosyl-L-methionine = an N(6)-methyl-2'-deoxyadenosine in DNA + S-adenosyl-L-homocysteine + H(+)</text>
        <dbReference type="Rhea" id="RHEA:15197"/>
        <dbReference type="Rhea" id="RHEA-COMP:12418"/>
        <dbReference type="Rhea" id="RHEA-COMP:12419"/>
        <dbReference type="ChEBI" id="CHEBI:15378"/>
        <dbReference type="ChEBI" id="CHEBI:57856"/>
        <dbReference type="ChEBI" id="CHEBI:59789"/>
        <dbReference type="ChEBI" id="CHEBI:90615"/>
        <dbReference type="ChEBI" id="CHEBI:90616"/>
        <dbReference type="EC" id="2.1.1.72"/>
    </reaction>
</comment>
<dbReference type="SUPFAM" id="SSF53335">
    <property type="entry name" value="S-adenosyl-L-methionine-dependent methyltransferases"/>
    <property type="match status" value="1"/>
</dbReference>
<dbReference type="GO" id="GO:0006304">
    <property type="term" value="P:DNA modification"/>
    <property type="evidence" value="ECO:0007669"/>
    <property type="project" value="InterPro"/>
</dbReference>
<feature type="domain" description="Type II methyltransferase M.TaqI-like" evidence="8">
    <location>
        <begin position="203"/>
        <end position="373"/>
    </location>
</feature>
<dbReference type="PANTHER" id="PTHR33841">
    <property type="entry name" value="DNA METHYLTRANSFERASE YEEA-RELATED"/>
    <property type="match status" value="1"/>
</dbReference>
<dbReference type="GO" id="GO:0032259">
    <property type="term" value="P:methylation"/>
    <property type="evidence" value="ECO:0007669"/>
    <property type="project" value="UniProtKB-KW"/>
</dbReference>
<dbReference type="Proteomes" id="UP000005801">
    <property type="component" value="Unassembled WGS sequence"/>
</dbReference>
<evidence type="ECO:0000256" key="4">
    <source>
        <dbReference type="ARBA" id="ARBA00022679"/>
    </source>
</evidence>
<dbReference type="eggNOG" id="COG1002">
    <property type="taxonomic scope" value="Bacteria"/>
</dbReference>
<sequence length="777" mass="85102">MLPAVPALDRSSPAPGSEPGIEGLRADCRRVQLELRGALGVEGRASLLRGVLDRAVFVAVARAMGLLDPSAQTWAELVEVFAGLESMGGAAWTGPSASELAQLRIGDATSRQLASLGEGRPLCPDTLGQLFEGGLVRRARRDAGVFFTPASLADFVVQETLGRSQRDPGSLRVLDPACGGGAFLLAAHRAVRRATGKEGALANFFGVDKNGEALAVARRALWLEHAKAQGRLEPAPAQLFTNLRQGDSVVDDPQVDPWAFDWSTGRRVGASAGASTWPARFDLILGNPPFVRHEQLGPFKAHWRERFSTYEGGADLFVYFIERGLELLAPGGRLGFVVSNKWLRGGYAARLRERLARDCTVELLVDHGHAPVFAGADAFPCVLCVRKGPPAPTHAVQVIQGGRSAERFAVPQRSLAAAPWSLEPPAVRALVAALRERAVPLADYAGIKPHYGVKTGCNAALLVDGPTRDRLCREDPRSAEILVKYLRGQDVGRWSSRWQGRWMIFTRRGVDIDAYPAIKAHLEGFRARLEPRPRGHAGPWTGRKAGGYAWYELQDAVDYHAAFEAPKIVYQVIQFHPRYALDRDGLYTNDKAFFLPSSDPWLLACLNSPAMWWHNWRCLVHMKDEALNPAGDKMIHAPIPQPTKAQREQVARAVEAVVAARRANDEANAALLDGLRREWGVERPGKKLGQLAELDGDSFVREVERRRAKGSPRLSDAARVELRAVFDAEAPELRERRASIAGLERRIAATVHAAWALNPDELARMRATAPPRTPTNW</sequence>
<dbReference type="AlphaFoldDB" id="A6G630"/>
<gene>
    <name evidence="9" type="ORF">PPSIR1_29313</name>
</gene>
<dbReference type="EC" id="2.1.1.72" evidence="2"/>
<evidence type="ECO:0000256" key="2">
    <source>
        <dbReference type="ARBA" id="ARBA00011900"/>
    </source>
</evidence>
<dbReference type="STRING" id="391625.PPSIR1_29313"/>
<evidence type="ECO:0000259" key="8">
    <source>
        <dbReference type="Pfam" id="PF07669"/>
    </source>
</evidence>
<proteinExistence type="inferred from homology"/>
<dbReference type="PRINTS" id="PR00507">
    <property type="entry name" value="N12N6MTFRASE"/>
</dbReference>
<accession>A6G630</accession>
<dbReference type="OrthoDB" id="9784823at2"/>
<dbReference type="GO" id="GO:0009007">
    <property type="term" value="F:site-specific DNA-methyltransferase (adenine-specific) activity"/>
    <property type="evidence" value="ECO:0007669"/>
    <property type="project" value="UniProtKB-EC"/>
</dbReference>
<evidence type="ECO:0000313" key="10">
    <source>
        <dbReference type="Proteomes" id="UP000005801"/>
    </source>
</evidence>
<protein>
    <recommendedName>
        <fullName evidence="2">site-specific DNA-methyltransferase (adenine-specific)</fullName>
        <ecNumber evidence="2">2.1.1.72</ecNumber>
    </recommendedName>
</protein>
<keyword evidence="5" id="KW-0949">S-adenosyl-L-methionine</keyword>
<evidence type="ECO:0000256" key="5">
    <source>
        <dbReference type="ARBA" id="ARBA00022691"/>
    </source>
</evidence>
<keyword evidence="3" id="KW-0489">Methyltransferase</keyword>
<dbReference type="EMBL" id="ABCS01000028">
    <property type="protein sequence ID" value="EDM78632.1"/>
    <property type="molecule type" value="Genomic_DNA"/>
</dbReference>
<dbReference type="Pfam" id="PF07669">
    <property type="entry name" value="Eco57I"/>
    <property type="match status" value="1"/>
</dbReference>
<keyword evidence="10" id="KW-1185">Reference proteome</keyword>
<dbReference type="PROSITE" id="PS00092">
    <property type="entry name" value="N6_MTASE"/>
    <property type="match status" value="1"/>
</dbReference>
<keyword evidence="4" id="KW-0808">Transferase</keyword>
<dbReference type="InterPro" id="IPR029063">
    <property type="entry name" value="SAM-dependent_MTases_sf"/>
</dbReference>